<protein>
    <submittedName>
        <fullName evidence="1">Uncharacterized protein</fullName>
    </submittedName>
</protein>
<proteinExistence type="predicted"/>
<dbReference type="EMBL" id="QGKV02000649">
    <property type="protein sequence ID" value="KAF3575655.1"/>
    <property type="molecule type" value="Genomic_DNA"/>
</dbReference>
<evidence type="ECO:0000313" key="2">
    <source>
        <dbReference type="EMBL" id="KAF3575655.1"/>
    </source>
</evidence>
<comment type="caution">
    <text evidence="1">The sequence shown here is derived from an EMBL/GenBank/DDBJ whole genome shotgun (WGS) entry which is preliminary data.</text>
</comment>
<reference evidence="2 3" key="3">
    <citation type="journal article" date="2020" name="BMC Genomics">
        <title>Intraspecific diversification of the crop wild relative Brassica cretica Lam. using demographic model selection.</title>
        <authorList>
            <person name="Kioukis A."/>
            <person name="Michalopoulou V.A."/>
            <person name="Briers L."/>
            <person name="Pirintsos S."/>
            <person name="Studholme D.J."/>
            <person name="Pavlidis P."/>
            <person name="Sarris P.F."/>
        </authorList>
    </citation>
    <scope>NUCLEOTIDE SEQUENCE [LARGE SCALE GENOMIC DNA]</scope>
    <source>
        <strain evidence="3">cv. PFS-1207/04</strain>
        <strain evidence="2">PFS-1207/04</strain>
    </source>
</reference>
<dbReference type="Proteomes" id="UP000266723">
    <property type="component" value="Unassembled WGS sequence"/>
</dbReference>
<organism evidence="1">
    <name type="scientific">Brassica cretica</name>
    <name type="common">Mustard</name>
    <dbReference type="NCBI Taxonomy" id="69181"/>
    <lineage>
        <taxon>Eukaryota</taxon>
        <taxon>Viridiplantae</taxon>
        <taxon>Streptophyta</taxon>
        <taxon>Embryophyta</taxon>
        <taxon>Tracheophyta</taxon>
        <taxon>Spermatophyta</taxon>
        <taxon>Magnoliopsida</taxon>
        <taxon>eudicotyledons</taxon>
        <taxon>Gunneridae</taxon>
        <taxon>Pentapetalae</taxon>
        <taxon>rosids</taxon>
        <taxon>malvids</taxon>
        <taxon>Brassicales</taxon>
        <taxon>Brassicaceae</taxon>
        <taxon>Brassiceae</taxon>
        <taxon>Brassica</taxon>
    </lineage>
</organism>
<sequence length="134" mass="15342">MVRGQSCRQVSVYADEMETSSTMCGFKLLGAYGYELFYLSLKIINHNAIFKWSYKTETYSQLAPFDLTKKNKKTFVVQDAIKDSAESHGRHLICCVIVQEDFIGYIAEHPNDEEEVEGIDLHQQRYPGEGSDMD</sequence>
<dbReference type="AlphaFoldDB" id="A0A8S9LB61"/>
<reference evidence="2" key="2">
    <citation type="submission" date="2019-12" db="EMBL/GenBank/DDBJ databases">
        <authorList>
            <person name="Studholme D.J."/>
            <person name="Sarris P."/>
        </authorList>
    </citation>
    <scope>NUCLEOTIDE SEQUENCE</scope>
    <source>
        <strain evidence="2">PFS-1207/04</strain>
        <tissue evidence="2">Leaf</tissue>
    </source>
</reference>
<dbReference type="EMBL" id="QGKY02000094">
    <property type="protein sequence ID" value="KAF2602636.1"/>
    <property type="molecule type" value="Genomic_DNA"/>
</dbReference>
<evidence type="ECO:0000313" key="1">
    <source>
        <dbReference type="EMBL" id="KAF2602636.1"/>
    </source>
</evidence>
<evidence type="ECO:0000313" key="3">
    <source>
        <dbReference type="Proteomes" id="UP000266723"/>
    </source>
</evidence>
<accession>A0A8S9LB61</accession>
<gene>
    <name evidence="2" type="ORF">DY000_02034869</name>
    <name evidence="1" type="ORF">F2Q70_00028166</name>
</gene>
<keyword evidence="3" id="KW-1185">Reference proteome</keyword>
<reference evidence="1" key="1">
    <citation type="submission" date="2019-12" db="EMBL/GenBank/DDBJ databases">
        <title>Genome sequencing and annotation of Brassica cretica.</title>
        <authorList>
            <person name="Studholme D.J."/>
            <person name="Sarris P.F."/>
        </authorList>
    </citation>
    <scope>NUCLEOTIDE SEQUENCE</scope>
    <source>
        <strain evidence="1">PFS-102/07</strain>
        <tissue evidence="1">Leaf</tissue>
    </source>
</reference>
<name>A0A8S9LB61_BRACR</name>